<dbReference type="OrthoDB" id="9773932at2"/>
<dbReference type="Proteomes" id="UP000192934">
    <property type="component" value="Chromosome I"/>
</dbReference>
<dbReference type="InterPro" id="IPR016181">
    <property type="entry name" value="Acyl_CoA_acyltransferase"/>
</dbReference>
<gene>
    <name evidence="2" type="ORF">SAMN06295910_2348</name>
</gene>
<evidence type="ECO:0000259" key="1">
    <source>
        <dbReference type="Pfam" id="PF13480"/>
    </source>
</evidence>
<name>A0A1X7GVS8_9SPHN</name>
<dbReference type="RefSeq" id="WP_085218931.1">
    <property type="nucleotide sequence ID" value="NZ_LT840185.1"/>
</dbReference>
<dbReference type="InterPro" id="IPR050644">
    <property type="entry name" value="PG_Glycine_Bridge_Synth"/>
</dbReference>
<feature type="domain" description="BioF2-like acetyltransferase" evidence="1">
    <location>
        <begin position="161"/>
        <end position="294"/>
    </location>
</feature>
<dbReference type="PANTHER" id="PTHR36174">
    <property type="entry name" value="LIPID II:GLYCINE GLYCYLTRANSFERASE"/>
    <property type="match status" value="1"/>
</dbReference>
<evidence type="ECO:0000313" key="3">
    <source>
        <dbReference type="Proteomes" id="UP000192934"/>
    </source>
</evidence>
<dbReference type="EMBL" id="LT840185">
    <property type="protein sequence ID" value="SMF75477.1"/>
    <property type="molecule type" value="Genomic_DNA"/>
</dbReference>
<accession>A0A1X7GVS8</accession>
<dbReference type="STRING" id="941907.SAMN06295910_2348"/>
<organism evidence="2 3">
    <name type="scientific">Allosphingosinicella indica</name>
    <dbReference type="NCBI Taxonomy" id="941907"/>
    <lineage>
        <taxon>Bacteria</taxon>
        <taxon>Pseudomonadati</taxon>
        <taxon>Pseudomonadota</taxon>
        <taxon>Alphaproteobacteria</taxon>
        <taxon>Sphingomonadales</taxon>
        <taxon>Sphingomonadaceae</taxon>
        <taxon>Allosphingosinicella</taxon>
    </lineage>
</organism>
<evidence type="ECO:0000313" key="2">
    <source>
        <dbReference type="EMBL" id="SMF75477.1"/>
    </source>
</evidence>
<reference evidence="3" key="1">
    <citation type="submission" date="2017-04" db="EMBL/GenBank/DDBJ databases">
        <authorList>
            <person name="Varghese N."/>
            <person name="Submissions S."/>
        </authorList>
    </citation>
    <scope>NUCLEOTIDE SEQUENCE [LARGE SCALE GENOMIC DNA]</scope>
    <source>
        <strain evidence="3">Dd16</strain>
    </source>
</reference>
<keyword evidence="3" id="KW-1185">Reference proteome</keyword>
<dbReference type="SUPFAM" id="SSF55729">
    <property type="entry name" value="Acyl-CoA N-acyltransferases (Nat)"/>
    <property type="match status" value="1"/>
</dbReference>
<dbReference type="Gene3D" id="3.40.630.30">
    <property type="match status" value="1"/>
</dbReference>
<dbReference type="InterPro" id="IPR017469">
    <property type="entry name" value="PEP-CTERM_FemAB-rel"/>
</dbReference>
<protein>
    <submittedName>
        <fullName evidence="2">FemAB-related protein, PEP-CTERM system-associated</fullName>
    </submittedName>
</protein>
<proteinExistence type="predicted"/>
<dbReference type="NCBIfam" id="TIGR03019">
    <property type="entry name" value="pepcterm_femAB"/>
    <property type="match status" value="1"/>
</dbReference>
<sequence>MNAPTRVAAATSVRALALDDPRLAAFVSAHPDATPFHRPGWLAAVERGCGQKAHYLAADAGGVIIGVLPLTETRSPLFGSALVSSGFAVDGGILASDAEAIAALAGGAWDLARTLGIDSVELRGGAAPDGWQVNEGVYAGFARDLPADEASILAAVPRKQRAEVRRALTFDLDVRIGSGEADRADHYRVYAESVRNLGTPVFPRALFDAVLDAFGTDADILTISRKGAPLASVLSLYHNGTVYPYWGGGVFEARQRRANDLMYFALMRHAAERGMRRFDFGRSKTGTGAYAFKKNWGFDPAPLSYASRTAEGAAGREINPLSPRYRLQTAIWRKLPLWAANRLGPPIARGLG</sequence>
<dbReference type="AlphaFoldDB" id="A0A1X7GVS8"/>
<dbReference type="Pfam" id="PF13480">
    <property type="entry name" value="Acetyltransf_6"/>
    <property type="match status" value="1"/>
</dbReference>
<dbReference type="InterPro" id="IPR038740">
    <property type="entry name" value="BioF2-like_GNAT_dom"/>
</dbReference>
<dbReference type="PANTHER" id="PTHR36174:SF1">
    <property type="entry name" value="LIPID II:GLYCINE GLYCYLTRANSFERASE"/>
    <property type="match status" value="1"/>
</dbReference>